<feature type="compositionally biased region" description="Basic and acidic residues" evidence="3">
    <location>
        <begin position="596"/>
        <end position="608"/>
    </location>
</feature>
<evidence type="ECO:0000256" key="3">
    <source>
        <dbReference type="SAM" id="MobiDB-lite"/>
    </source>
</evidence>
<keyword evidence="2" id="KW-0175">Coiled coil</keyword>
<feature type="domain" description="Liprin-alpha CC2" evidence="4">
    <location>
        <begin position="158"/>
        <end position="251"/>
    </location>
</feature>
<feature type="coiled-coil region" evidence="2">
    <location>
        <begin position="350"/>
        <end position="497"/>
    </location>
</feature>
<feature type="coiled-coil region" evidence="2">
    <location>
        <begin position="170"/>
        <end position="246"/>
    </location>
</feature>
<dbReference type="GO" id="GO:0048786">
    <property type="term" value="C:presynaptic active zone"/>
    <property type="evidence" value="ECO:0007669"/>
    <property type="project" value="TreeGrafter"/>
</dbReference>
<dbReference type="EMBL" id="JARQZJ010000039">
    <property type="protein sequence ID" value="KAK9876937.1"/>
    <property type="molecule type" value="Genomic_DNA"/>
</dbReference>
<organism evidence="5 6">
    <name type="scientific">Henosepilachna vigintioctopunctata</name>
    <dbReference type="NCBI Taxonomy" id="420089"/>
    <lineage>
        <taxon>Eukaryota</taxon>
        <taxon>Metazoa</taxon>
        <taxon>Ecdysozoa</taxon>
        <taxon>Arthropoda</taxon>
        <taxon>Hexapoda</taxon>
        <taxon>Insecta</taxon>
        <taxon>Pterygota</taxon>
        <taxon>Neoptera</taxon>
        <taxon>Endopterygota</taxon>
        <taxon>Coleoptera</taxon>
        <taxon>Polyphaga</taxon>
        <taxon>Cucujiformia</taxon>
        <taxon>Coccinelloidea</taxon>
        <taxon>Coccinellidae</taxon>
        <taxon>Epilachninae</taxon>
        <taxon>Epilachnini</taxon>
        <taxon>Henosepilachna</taxon>
    </lineage>
</organism>
<dbReference type="InterPro" id="IPR057892">
    <property type="entry name" value="LIP-1_CC2"/>
</dbReference>
<dbReference type="GO" id="GO:0050808">
    <property type="term" value="P:synapse organization"/>
    <property type="evidence" value="ECO:0007669"/>
    <property type="project" value="TreeGrafter"/>
</dbReference>
<evidence type="ECO:0000313" key="6">
    <source>
        <dbReference type="Proteomes" id="UP001431783"/>
    </source>
</evidence>
<keyword evidence="6" id="KW-1185">Reference proteome</keyword>
<dbReference type="Pfam" id="PF25526">
    <property type="entry name" value="LIP-1"/>
    <property type="match status" value="1"/>
</dbReference>
<dbReference type="AlphaFoldDB" id="A0AAW1U8G3"/>
<protein>
    <recommendedName>
        <fullName evidence="4">Liprin-alpha CC2 domain-containing protein</fullName>
    </recommendedName>
</protein>
<gene>
    <name evidence="5" type="ORF">WA026_015971</name>
</gene>
<feature type="compositionally biased region" description="Basic and acidic residues" evidence="3">
    <location>
        <begin position="735"/>
        <end position="746"/>
    </location>
</feature>
<evidence type="ECO:0000256" key="2">
    <source>
        <dbReference type="SAM" id="Coils"/>
    </source>
</evidence>
<evidence type="ECO:0000259" key="4">
    <source>
        <dbReference type="Pfam" id="PF25526"/>
    </source>
</evidence>
<reference evidence="5 6" key="1">
    <citation type="submission" date="2023-03" db="EMBL/GenBank/DDBJ databases">
        <title>Genome insight into feeding habits of ladybird beetles.</title>
        <authorList>
            <person name="Li H.-S."/>
            <person name="Huang Y.-H."/>
            <person name="Pang H."/>
        </authorList>
    </citation>
    <scope>NUCLEOTIDE SEQUENCE [LARGE SCALE GENOMIC DNA]</scope>
    <source>
        <strain evidence="5">SYSU_2023b</strain>
        <tissue evidence="5">Whole body</tissue>
    </source>
</reference>
<dbReference type="Proteomes" id="UP001431783">
    <property type="component" value="Unassembled WGS sequence"/>
</dbReference>
<dbReference type="PANTHER" id="PTHR12587">
    <property type="entry name" value="LAR INTERACTING PROTEIN LIP -RELATED PROTEIN"/>
    <property type="match status" value="1"/>
</dbReference>
<dbReference type="InterPro" id="IPR029515">
    <property type="entry name" value="Liprin"/>
</dbReference>
<name>A0AAW1U8G3_9CUCU</name>
<keyword evidence="1" id="KW-0677">Repeat</keyword>
<comment type="caution">
    <text evidence="5">The sequence shown here is derived from an EMBL/GenBank/DDBJ whole genome shotgun (WGS) entry which is preliminary data.</text>
</comment>
<accession>A0AAW1U8G3</accession>
<feature type="coiled-coil region" evidence="2">
    <location>
        <begin position="34"/>
        <end position="89"/>
    </location>
</feature>
<evidence type="ECO:0000256" key="1">
    <source>
        <dbReference type="ARBA" id="ARBA00022737"/>
    </source>
</evidence>
<evidence type="ECO:0000313" key="5">
    <source>
        <dbReference type="EMBL" id="KAK9876937.1"/>
    </source>
</evidence>
<dbReference type="PANTHER" id="PTHR12587:SF20">
    <property type="entry name" value="LIPRIN-ALPHA, ISOFORM E"/>
    <property type="match status" value="1"/>
</dbReference>
<sequence>MKDPIYMLKTNITRLHREVKMRLQSYFRNNKEDRDKQIHKNTELEEKLLQAIREINDLRNLTEELEQELKNRTDKLKELELKFASQQTNPEGDQVEHVVNSAFDRSTNVSYAHIETDFNRESSPHPQNLRTNGTTSQQSSTMLESMNNGFVSPPTKLNTYKHLLAALQSNQKLGKQLQKYEEINKEQKKRIAELEEIRINDQKENNTLNDLVEAFEQEMKLKNNQLECQQEMLTHIQSKLKSAEDQLNQLCCVSTVEEDSTVQVLPDIQPDEVSEATSSKDDVEELPQSRQDQNSSTFLIMDDMSNNELKDIEQYSLDVNQSNERSEKDVDRTDTAVVSEIVLDEETQDQTIFQRKEEEMQNEITNLKENYFKLQQMLVVAEEINHTLRKDLMNIEQKKDDAINTLHRLNEHLEKNLEQKDRQLDMQRKEIADIQEKLESAEQTLRRPTDELVMEDQALLNIYSQTKRSIQYFEEQIEQLEVKAAVQDAGLERLRQKCKAYEDTSVFISNLVEGLKSQLNDRPKKHLNYYEMINLITELNKIRKFFATMRIDQSNTKKTFQILRAEIDYLRKNKLLVEQESDTIQTSEINQMSSLDVKDTNDSTESRYHKPSRYVSSCEHEQETFQCISKMLQDLSSLESTEVLFPLCTDFQKMDKNLQKQEENRIEDCNTRVGNHEETKYNGSPKFSVSGASTSTYFYPQLTGMSNEKMASRSSSFDVVNIFLNSERAAQSNEEESKGMFGDDQRTLPPPSEGHVEARGAVSRNTGFRASIRRLFRKRGNCREILENGSTAAFTDLSSDRNNNSQYKRALLLEKMRPGAPFTSWDGPTLGIWLEQWV</sequence>
<feature type="region of interest" description="Disordered" evidence="3">
    <location>
        <begin position="731"/>
        <end position="757"/>
    </location>
</feature>
<feature type="region of interest" description="Disordered" evidence="3">
    <location>
        <begin position="587"/>
        <end position="608"/>
    </location>
</feature>
<feature type="region of interest" description="Disordered" evidence="3">
    <location>
        <begin position="263"/>
        <end position="298"/>
    </location>
</feature>
<feature type="compositionally biased region" description="Polar residues" evidence="3">
    <location>
        <begin position="288"/>
        <end position="298"/>
    </location>
</feature>
<proteinExistence type="predicted"/>